<comment type="caution">
    <text evidence="2">The sequence shown here is derived from an EMBL/GenBank/DDBJ whole genome shotgun (WGS) entry which is preliminary data.</text>
</comment>
<evidence type="ECO:0000313" key="2">
    <source>
        <dbReference type="EMBL" id="GFJ85151.1"/>
    </source>
</evidence>
<evidence type="ECO:0000313" key="3">
    <source>
        <dbReference type="Proteomes" id="UP000482800"/>
    </source>
</evidence>
<feature type="region of interest" description="Disordered" evidence="1">
    <location>
        <begin position="38"/>
        <end position="58"/>
    </location>
</feature>
<keyword evidence="3" id="KW-1185">Reference proteome</keyword>
<organism evidence="2 3">
    <name type="scientific">Phytohabitans houttuyneae</name>
    <dbReference type="NCBI Taxonomy" id="1076126"/>
    <lineage>
        <taxon>Bacteria</taxon>
        <taxon>Bacillati</taxon>
        <taxon>Actinomycetota</taxon>
        <taxon>Actinomycetes</taxon>
        <taxon>Micromonosporales</taxon>
        <taxon>Micromonosporaceae</taxon>
    </lineage>
</organism>
<evidence type="ECO:0000256" key="1">
    <source>
        <dbReference type="SAM" id="MobiDB-lite"/>
    </source>
</evidence>
<reference evidence="2 3" key="1">
    <citation type="submission" date="2020-03" db="EMBL/GenBank/DDBJ databases">
        <title>Whole genome shotgun sequence of Phytohabitans houttuyneae NBRC 108639.</title>
        <authorList>
            <person name="Komaki H."/>
            <person name="Tamura T."/>
        </authorList>
    </citation>
    <scope>NUCLEOTIDE SEQUENCE [LARGE SCALE GENOMIC DNA]</scope>
    <source>
        <strain evidence="2 3">NBRC 108639</strain>
    </source>
</reference>
<reference evidence="2 3" key="2">
    <citation type="submission" date="2020-03" db="EMBL/GenBank/DDBJ databases">
        <authorList>
            <person name="Ichikawa N."/>
            <person name="Kimura A."/>
            <person name="Kitahashi Y."/>
            <person name="Uohara A."/>
        </authorList>
    </citation>
    <scope>NUCLEOTIDE SEQUENCE [LARGE SCALE GENOMIC DNA]</scope>
    <source>
        <strain evidence="2 3">NBRC 108639</strain>
    </source>
</reference>
<sequence length="58" mass="6536">MPEAGAPDQVLHRLAGGAAVDESIELRELIRRKTIYQRQSPTSHMEHMGSKDFRIDSC</sequence>
<feature type="compositionally biased region" description="Basic and acidic residues" evidence="1">
    <location>
        <begin position="44"/>
        <end position="58"/>
    </location>
</feature>
<protein>
    <submittedName>
        <fullName evidence="2">Uncharacterized protein</fullName>
    </submittedName>
</protein>
<proteinExistence type="predicted"/>
<dbReference type="AlphaFoldDB" id="A0A6V8KS27"/>
<accession>A0A6V8KS27</accession>
<gene>
    <name evidence="2" type="ORF">Phou_093310</name>
</gene>
<name>A0A6V8KS27_9ACTN</name>
<dbReference type="Proteomes" id="UP000482800">
    <property type="component" value="Unassembled WGS sequence"/>
</dbReference>
<dbReference type="EMBL" id="BLPF01000004">
    <property type="protein sequence ID" value="GFJ85151.1"/>
    <property type="molecule type" value="Genomic_DNA"/>
</dbReference>